<accession>A0A1I2PZP7</accession>
<evidence type="ECO:0000313" key="1">
    <source>
        <dbReference type="EMBL" id="SFG21745.1"/>
    </source>
</evidence>
<sequence>MLIYQVLHLAKDLPFTDTPMKMGLLSVNGLLQKWHFVRKFA</sequence>
<name>A0A1I2PZP7_9LACO</name>
<dbReference type="Proteomes" id="UP000182635">
    <property type="component" value="Unassembled WGS sequence"/>
</dbReference>
<organism evidence="1 2">
    <name type="scientific">Ligilactobacillus ruminis DSM 20403 = NBRC 102161</name>
    <dbReference type="NCBI Taxonomy" id="1423798"/>
    <lineage>
        <taxon>Bacteria</taxon>
        <taxon>Bacillati</taxon>
        <taxon>Bacillota</taxon>
        <taxon>Bacilli</taxon>
        <taxon>Lactobacillales</taxon>
        <taxon>Lactobacillaceae</taxon>
        <taxon>Ligilactobacillus</taxon>
    </lineage>
</organism>
<dbReference type="AlphaFoldDB" id="A0A1I2PZP7"/>
<gene>
    <name evidence="1" type="ORF">SAMN02910432_00379</name>
</gene>
<evidence type="ECO:0000313" key="2">
    <source>
        <dbReference type="Proteomes" id="UP000182635"/>
    </source>
</evidence>
<reference evidence="2" key="1">
    <citation type="submission" date="2016-10" db="EMBL/GenBank/DDBJ databases">
        <authorList>
            <person name="Varghese N."/>
            <person name="Submissions S."/>
        </authorList>
    </citation>
    <scope>NUCLEOTIDE SEQUENCE [LARGE SCALE GENOMIC DNA]</scope>
    <source>
        <strain evidence="2">DSM 20403</strain>
    </source>
</reference>
<protein>
    <submittedName>
        <fullName evidence="1">Uncharacterized protein</fullName>
    </submittedName>
</protein>
<proteinExistence type="predicted"/>
<dbReference type="EMBL" id="FOPI01000006">
    <property type="protein sequence ID" value="SFG21745.1"/>
    <property type="molecule type" value="Genomic_DNA"/>
</dbReference>